<dbReference type="Gene3D" id="3.40.50.300">
    <property type="entry name" value="P-loop containing nucleotide triphosphate hydrolases"/>
    <property type="match status" value="1"/>
</dbReference>
<evidence type="ECO:0008006" key="7">
    <source>
        <dbReference type="Google" id="ProtNLM"/>
    </source>
</evidence>
<dbReference type="SMART" id="SM00490">
    <property type="entry name" value="HELICc"/>
    <property type="match status" value="1"/>
</dbReference>
<evidence type="ECO:0000313" key="5">
    <source>
        <dbReference type="EMBL" id="SZX76731.1"/>
    </source>
</evidence>
<feature type="region of interest" description="Disordered" evidence="2">
    <location>
        <begin position="215"/>
        <end position="245"/>
    </location>
</feature>
<feature type="region of interest" description="Disordered" evidence="2">
    <location>
        <begin position="72"/>
        <end position="95"/>
    </location>
</feature>
<sequence length="929" mass="98770">MFKRRTNFSVPFKGPGAAGTNSQAAASVTVAANPAQPDHQDSEKDPEKENHVPMPVQMPAFKKPKLFQAPAAAAGAQQYSRQAAPQQPAPAASAADTAAGEAITFAVLYTKRAKFSKHNDRGFADGVMELRLADKAATLYDMEGKVITKGKLAKLPAELESGSILELGNFVAEYDKDISTEDYKRGTCFTDACKLAAQGPANPFSAAAMPAFKPTAGRKAGGLRPRSLQNKQQGPGGSSAAPATTALFDPAAPGAVVVNGQQWQEGKGKLSGGRPVVPVVIDPYVGRHLRPHQREGVTFLYECVMGLRSDQYSGCLLADEMGLGKTLQVIALLWTLLRQGPEGSPVARKAIVVAPATLVANWGKEVNKWLGSERLRFIQLPQGPEAAAKVQDFKLGNVWRLLIGSYETLRKHTEALAGVCDVLVCDEGHRLKATGGNKTIDALQQLGCKRRIVLTGTPLQNNLQELHALLSFAVGDVLGTASQFKRIYGDPITRSRDKDASSKERELGAARAEELQRQTATFILRRTQEVLSKHLPPLAVHTVFCQPSPLQVEVYRGLLRSKKMTSLLYGAGSGTGDSEGVLPAITLLRKLCNHPKLLLQDGAAQQQPLQHAVLQGNARLADVAAALLQEQLGVCRQPVEAVELSGKLQALAAVLDGAIHAEGSKVVVVSTSTSALDLVDNLLCGPRGWQSVRIDGGTSVDERQTIVDNFNCRGLGQVFLLSTRAGGAGLNLIGANHLVLYDSDWNPAMDKQAMARIWRDGQKRPCFVHRMLTTGTIEEKVYQRQIMKSDLASATMVSGSSAAGLSQNELKQLFSLELGTECATKQLLQSCKAGEGVVWLTLPEAGAAAGDVAADSSGSIPRALAAAVAAGAVTAINRELQPGDLALLHQQQQEQVSVDAGNSSSAAAAAPVALADDVDQLEVELEDDD</sequence>
<evidence type="ECO:0000259" key="3">
    <source>
        <dbReference type="PROSITE" id="PS51192"/>
    </source>
</evidence>
<dbReference type="CDD" id="cd18793">
    <property type="entry name" value="SF2_C_SNF"/>
    <property type="match status" value="1"/>
</dbReference>
<dbReference type="SMART" id="SM00487">
    <property type="entry name" value="DEXDc"/>
    <property type="match status" value="1"/>
</dbReference>
<dbReference type="GO" id="GO:0007131">
    <property type="term" value="P:reciprocal meiotic recombination"/>
    <property type="evidence" value="ECO:0007669"/>
    <property type="project" value="TreeGrafter"/>
</dbReference>
<feature type="domain" description="Helicase ATP-binding" evidence="3">
    <location>
        <begin position="306"/>
        <end position="476"/>
    </location>
</feature>
<dbReference type="GO" id="GO:0000724">
    <property type="term" value="P:double-strand break repair via homologous recombination"/>
    <property type="evidence" value="ECO:0007669"/>
    <property type="project" value="TreeGrafter"/>
</dbReference>
<dbReference type="Gene3D" id="1.20.120.850">
    <property type="entry name" value="SWI2/SNF2 ATPases, N-terminal domain"/>
    <property type="match status" value="1"/>
</dbReference>
<evidence type="ECO:0000259" key="4">
    <source>
        <dbReference type="PROSITE" id="PS51194"/>
    </source>
</evidence>
<feature type="compositionally biased region" description="Basic and acidic residues" evidence="2">
    <location>
        <begin position="38"/>
        <end position="51"/>
    </location>
</feature>
<gene>
    <name evidence="5" type="ORF">BQ4739_LOCUS17103</name>
</gene>
<evidence type="ECO:0000256" key="2">
    <source>
        <dbReference type="SAM" id="MobiDB-lite"/>
    </source>
</evidence>
<dbReference type="PANTHER" id="PTHR45629">
    <property type="entry name" value="SNF2/RAD54 FAMILY MEMBER"/>
    <property type="match status" value="1"/>
</dbReference>
<feature type="compositionally biased region" description="Low complexity" evidence="2">
    <location>
        <begin position="20"/>
        <end position="36"/>
    </location>
</feature>
<dbReference type="EMBL" id="FNXT01001265">
    <property type="protein sequence ID" value="SZX76731.1"/>
    <property type="molecule type" value="Genomic_DNA"/>
</dbReference>
<keyword evidence="6" id="KW-1185">Reference proteome</keyword>
<dbReference type="InterPro" id="IPR014001">
    <property type="entry name" value="Helicase_ATP-bd"/>
</dbReference>
<dbReference type="InterPro" id="IPR050496">
    <property type="entry name" value="SNF2_RAD54_helicase_repair"/>
</dbReference>
<dbReference type="FunFam" id="3.40.50.10810:FF:000020">
    <property type="entry name" value="DNA repair and recombination protein RAD54B"/>
    <property type="match status" value="1"/>
</dbReference>
<dbReference type="SUPFAM" id="SSF52540">
    <property type="entry name" value="P-loop containing nucleoside triphosphate hydrolases"/>
    <property type="match status" value="2"/>
</dbReference>
<dbReference type="GO" id="GO:0015616">
    <property type="term" value="F:DNA translocase activity"/>
    <property type="evidence" value="ECO:0007669"/>
    <property type="project" value="TreeGrafter"/>
</dbReference>
<evidence type="ECO:0000313" key="6">
    <source>
        <dbReference type="Proteomes" id="UP000256970"/>
    </source>
</evidence>
<accession>A0A383WH45</accession>
<dbReference type="PROSITE" id="PS51192">
    <property type="entry name" value="HELICASE_ATP_BIND_1"/>
    <property type="match status" value="1"/>
</dbReference>
<dbReference type="InterPro" id="IPR038718">
    <property type="entry name" value="SNF2-like_sf"/>
</dbReference>
<dbReference type="PANTHER" id="PTHR45629:SF7">
    <property type="entry name" value="DNA EXCISION REPAIR PROTEIN ERCC-6-RELATED"/>
    <property type="match status" value="1"/>
</dbReference>
<dbReference type="GO" id="GO:0016787">
    <property type="term" value="F:hydrolase activity"/>
    <property type="evidence" value="ECO:0007669"/>
    <property type="project" value="UniProtKB-KW"/>
</dbReference>
<feature type="domain" description="Helicase C-terminal" evidence="4">
    <location>
        <begin position="654"/>
        <end position="811"/>
    </location>
</feature>
<name>A0A383WH45_TETOB</name>
<dbReference type="Pfam" id="PF00271">
    <property type="entry name" value="Helicase_C"/>
    <property type="match status" value="1"/>
</dbReference>
<dbReference type="Pfam" id="PF00176">
    <property type="entry name" value="SNF2-rel_dom"/>
    <property type="match status" value="1"/>
</dbReference>
<dbReference type="InterPro" id="IPR001650">
    <property type="entry name" value="Helicase_C-like"/>
</dbReference>
<dbReference type="CDD" id="cd18004">
    <property type="entry name" value="DEXHc_RAD54"/>
    <property type="match status" value="1"/>
</dbReference>
<protein>
    <recommendedName>
        <fullName evidence="7">DNA repair and recombination protein RAD54B</fullName>
    </recommendedName>
</protein>
<evidence type="ECO:0000256" key="1">
    <source>
        <dbReference type="ARBA" id="ARBA00022801"/>
    </source>
</evidence>
<dbReference type="GO" id="GO:0005524">
    <property type="term" value="F:ATP binding"/>
    <property type="evidence" value="ECO:0007669"/>
    <property type="project" value="InterPro"/>
</dbReference>
<dbReference type="InterPro" id="IPR000330">
    <property type="entry name" value="SNF2_N"/>
</dbReference>
<proteinExistence type="predicted"/>
<organism evidence="5 6">
    <name type="scientific">Tetradesmus obliquus</name>
    <name type="common">Green alga</name>
    <name type="synonym">Acutodesmus obliquus</name>
    <dbReference type="NCBI Taxonomy" id="3088"/>
    <lineage>
        <taxon>Eukaryota</taxon>
        <taxon>Viridiplantae</taxon>
        <taxon>Chlorophyta</taxon>
        <taxon>core chlorophytes</taxon>
        <taxon>Chlorophyceae</taxon>
        <taxon>CS clade</taxon>
        <taxon>Sphaeropleales</taxon>
        <taxon>Scenedesmaceae</taxon>
        <taxon>Tetradesmus</taxon>
    </lineage>
</organism>
<dbReference type="InterPro" id="IPR049730">
    <property type="entry name" value="SNF2/RAD54-like_C"/>
</dbReference>
<feature type="region of interest" description="Disordered" evidence="2">
    <location>
        <begin position="1"/>
        <end position="53"/>
    </location>
</feature>
<dbReference type="STRING" id="3088.A0A383WH45"/>
<dbReference type="GO" id="GO:0005634">
    <property type="term" value="C:nucleus"/>
    <property type="evidence" value="ECO:0007669"/>
    <property type="project" value="TreeGrafter"/>
</dbReference>
<dbReference type="Gene3D" id="3.40.50.10810">
    <property type="entry name" value="Tandem AAA-ATPase domain"/>
    <property type="match status" value="1"/>
</dbReference>
<dbReference type="AlphaFoldDB" id="A0A383WH45"/>
<keyword evidence="1" id="KW-0378">Hydrolase</keyword>
<dbReference type="PROSITE" id="PS51194">
    <property type="entry name" value="HELICASE_CTER"/>
    <property type="match status" value="1"/>
</dbReference>
<dbReference type="Proteomes" id="UP000256970">
    <property type="component" value="Unassembled WGS sequence"/>
</dbReference>
<dbReference type="InterPro" id="IPR027417">
    <property type="entry name" value="P-loop_NTPase"/>
</dbReference>
<reference evidence="5 6" key="1">
    <citation type="submission" date="2016-10" db="EMBL/GenBank/DDBJ databases">
        <authorList>
            <person name="Cai Z."/>
        </authorList>
    </citation>
    <scope>NUCLEOTIDE SEQUENCE [LARGE SCALE GENOMIC DNA]</scope>
</reference>